<dbReference type="PANTHER" id="PTHR11008">
    <property type="entry name" value="PROTEIN TAKEOUT-LIKE PROTEIN"/>
    <property type="match status" value="1"/>
</dbReference>
<evidence type="ECO:0000256" key="1">
    <source>
        <dbReference type="SAM" id="SignalP"/>
    </source>
</evidence>
<reference evidence="2" key="1">
    <citation type="submission" date="2022-01" db="EMBL/GenBank/DDBJ databases">
        <authorList>
            <person name="King R."/>
        </authorList>
    </citation>
    <scope>NUCLEOTIDE SEQUENCE</scope>
</reference>
<dbReference type="AlphaFoldDB" id="A0A9N9MML6"/>
<protein>
    <submittedName>
        <fullName evidence="2">Uncharacterized protein</fullName>
    </submittedName>
</protein>
<dbReference type="Gene3D" id="3.15.10.30">
    <property type="entry name" value="Haemolymph juvenile hormone binding protein"/>
    <property type="match status" value="1"/>
</dbReference>
<organism evidence="2 3">
    <name type="scientific">Ceutorhynchus assimilis</name>
    <name type="common">cabbage seed weevil</name>
    <dbReference type="NCBI Taxonomy" id="467358"/>
    <lineage>
        <taxon>Eukaryota</taxon>
        <taxon>Metazoa</taxon>
        <taxon>Ecdysozoa</taxon>
        <taxon>Arthropoda</taxon>
        <taxon>Hexapoda</taxon>
        <taxon>Insecta</taxon>
        <taxon>Pterygota</taxon>
        <taxon>Neoptera</taxon>
        <taxon>Endopterygota</taxon>
        <taxon>Coleoptera</taxon>
        <taxon>Polyphaga</taxon>
        <taxon>Cucujiformia</taxon>
        <taxon>Curculionidae</taxon>
        <taxon>Ceutorhynchinae</taxon>
        <taxon>Ceutorhynchus</taxon>
    </lineage>
</organism>
<feature type="chain" id="PRO_5040114547" evidence="1">
    <location>
        <begin position="17"/>
        <end position="234"/>
    </location>
</feature>
<dbReference type="InterPro" id="IPR038606">
    <property type="entry name" value="To_sf"/>
</dbReference>
<proteinExistence type="predicted"/>
<evidence type="ECO:0000313" key="2">
    <source>
        <dbReference type="EMBL" id="CAG9765669.1"/>
    </source>
</evidence>
<sequence length="234" mass="26390">MKFFLALVALVGLASSSETDDLEKCKLFLECCHKAMDGGIPSIPIPNHNPLKISDVLYNGSKLLTEYSFGITDNTLYNLIDFNITTLTATSYENPGRVAFDYNVYWHKLNFTGNFEVNISTLFLKQHFKGTYNIVMREINWSGIFNLTKPGQEGVKENLDDFTLHSKTESVDVTLTGLNGVIAFPIESALELGIYNIMNNFPASAAEFLRTKRFNGFWLANPDKIDQVIQYCKQ</sequence>
<keyword evidence="3" id="KW-1185">Reference proteome</keyword>
<keyword evidence="1" id="KW-0732">Signal</keyword>
<dbReference type="Pfam" id="PF06585">
    <property type="entry name" value="JHBP"/>
    <property type="match status" value="1"/>
</dbReference>
<accession>A0A9N9MML6</accession>
<dbReference type="Proteomes" id="UP001152799">
    <property type="component" value="Chromosome 3"/>
</dbReference>
<dbReference type="OrthoDB" id="6759118at2759"/>
<feature type="signal peptide" evidence="1">
    <location>
        <begin position="1"/>
        <end position="16"/>
    </location>
</feature>
<gene>
    <name evidence="2" type="ORF">CEUTPL_LOCUS6274</name>
</gene>
<name>A0A9N9MML6_9CUCU</name>
<dbReference type="EMBL" id="OU892279">
    <property type="protein sequence ID" value="CAG9765669.1"/>
    <property type="molecule type" value="Genomic_DNA"/>
</dbReference>
<dbReference type="InterPro" id="IPR010562">
    <property type="entry name" value="Haemolymph_juvenile_hormone-bd"/>
</dbReference>
<evidence type="ECO:0000313" key="3">
    <source>
        <dbReference type="Proteomes" id="UP001152799"/>
    </source>
</evidence>
<dbReference type="PANTHER" id="PTHR11008:SF9">
    <property type="entry name" value="PROTEIN TAKEOUT-LIKE PROTEIN"/>
    <property type="match status" value="1"/>
</dbReference>